<dbReference type="InterPro" id="IPR050738">
    <property type="entry name" value="Sulfatase"/>
</dbReference>
<keyword evidence="7" id="KW-1185">Reference proteome</keyword>
<dbReference type="PROSITE" id="PS00149">
    <property type="entry name" value="SULFATASE_2"/>
    <property type="match status" value="1"/>
</dbReference>
<keyword evidence="2" id="KW-0479">Metal-binding</keyword>
<keyword evidence="3 6" id="KW-0378">Hydrolase</keyword>
<proteinExistence type="inferred from homology"/>
<sequence>MMRRLVWVVLCVAMSGSLRGERPNFVILIADDLGYGETGMMGRDDVPTPAIDALAADGVRCTSAYVTSSYCAPSRAGFMTGRYQSRFGADDNPTGKRNLSADAGIPESETTFVKRLDDAGYRTALVGKWHCGTAPQRIPTRRGFDQFFGFLHEGHYYVPGPPYNDVLTMIRDKSLQQGTRTRTGDLIRGNYAPINEPLYDADNPLLISDESGKLNPVDVDVYLTDAITQQATKFIAQPSQDPFCLVVAYNAVHSPMQALLEDLSHLSRIEDVQRRIFAGMLIALDRSVGQIRQSLRDAGVDEQTMIVFLSDNGGPTKELTSSNGPLRDGKGSVYEGGLRVPMVWTYPGTFPAGRVESRAVVSLDVAATALDLAGLEVPADMDGRSLAQWFNDPLAKTPHHELFWRMPRGKAAFRKGDWKIVRPKAGEPFELYHLRADVSESKNLAGQYPDVMKDLVNGWLATDSMMPE</sequence>
<dbReference type="Gene3D" id="3.30.1120.10">
    <property type="match status" value="1"/>
</dbReference>
<dbReference type="SUPFAM" id="SSF53649">
    <property type="entry name" value="Alkaline phosphatase-like"/>
    <property type="match status" value="1"/>
</dbReference>
<evidence type="ECO:0000259" key="5">
    <source>
        <dbReference type="Pfam" id="PF00884"/>
    </source>
</evidence>
<evidence type="ECO:0000256" key="4">
    <source>
        <dbReference type="ARBA" id="ARBA00022837"/>
    </source>
</evidence>
<evidence type="ECO:0000256" key="2">
    <source>
        <dbReference type="ARBA" id="ARBA00022723"/>
    </source>
</evidence>
<evidence type="ECO:0000313" key="6">
    <source>
        <dbReference type="EMBL" id="TWT68239.1"/>
    </source>
</evidence>
<dbReference type="RefSeq" id="WP_146438207.1">
    <property type="nucleotide sequence ID" value="NZ_SJPL01000001.1"/>
</dbReference>
<evidence type="ECO:0000256" key="1">
    <source>
        <dbReference type="ARBA" id="ARBA00008779"/>
    </source>
</evidence>
<dbReference type="InterPro" id="IPR000917">
    <property type="entry name" value="Sulfatase_N"/>
</dbReference>
<reference evidence="6 7" key="1">
    <citation type="submission" date="2019-02" db="EMBL/GenBank/DDBJ databases">
        <title>Deep-cultivation of Planctomycetes and their phenomic and genomic characterization uncovers novel biology.</title>
        <authorList>
            <person name="Wiegand S."/>
            <person name="Jogler M."/>
            <person name="Boedeker C."/>
            <person name="Pinto D."/>
            <person name="Vollmers J."/>
            <person name="Rivas-Marin E."/>
            <person name="Kohn T."/>
            <person name="Peeters S.H."/>
            <person name="Heuer A."/>
            <person name="Rast P."/>
            <person name="Oberbeckmann S."/>
            <person name="Bunk B."/>
            <person name="Jeske O."/>
            <person name="Meyerdierks A."/>
            <person name="Storesund J.E."/>
            <person name="Kallscheuer N."/>
            <person name="Luecker S."/>
            <person name="Lage O.M."/>
            <person name="Pohl T."/>
            <person name="Merkel B.J."/>
            <person name="Hornburger P."/>
            <person name="Mueller R.-W."/>
            <person name="Bruemmer F."/>
            <person name="Labrenz M."/>
            <person name="Spormann A.M."/>
            <person name="Op Den Camp H."/>
            <person name="Overmann J."/>
            <person name="Amann R."/>
            <person name="Jetten M.S.M."/>
            <person name="Mascher T."/>
            <person name="Medema M.H."/>
            <person name="Devos D.P."/>
            <person name="Kaster A.-K."/>
            <person name="Ovreas L."/>
            <person name="Rohde M."/>
            <person name="Galperin M.Y."/>
            <person name="Jogler C."/>
        </authorList>
    </citation>
    <scope>NUCLEOTIDE SEQUENCE [LARGE SCALE GENOMIC DNA]</scope>
    <source>
        <strain evidence="6 7">Pan14r</strain>
    </source>
</reference>
<protein>
    <submittedName>
        <fullName evidence="6">Arylsulfatase</fullName>
        <ecNumber evidence="6">3.1.6.1</ecNumber>
    </submittedName>
</protein>
<evidence type="ECO:0000256" key="3">
    <source>
        <dbReference type="ARBA" id="ARBA00022801"/>
    </source>
</evidence>
<name>A0A5C5Y083_9PLAN</name>
<dbReference type="PANTHER" id="PTHR42693:SF53">
    <property type="entry name" value="ENDO-4-O-SULFATASE"/>
    <property type="match status" value="1"/>
</dbReference>
<gene>
    <name evidence="6" type="primary">atsA_9</name>
    <name evidence="6" type="ORF">Pan14r_04830</name>
</gene>
<dbReference type="OrthoDB" id="9783154at2"/>
<evidence type="ECO:0000313" key="7">
    <source>
        <dbReference type="Proteomes" id="UP000317238"/>
    </source>
</evidence>
<dbReference type="Gene3D" id="3.40.720.10">
    <property type="entry name" value="Alkaline Phosphatase, subunit A"/>
    <property type="match status" value="1"/>
</dbReference>
<dbReference type="GO" id="GO:0046872">
    <property type="term" value="F:metal ion binding"/>
    <property type="evidence" value="ECO:0007669"/>
    <property type="project" value="UniProtKB-KW"/>
</dbReference>
<organism evidence="6 7">
    <name type="scientific">Crateriforma conspicua</name>
    <dbReference type="NCBI Taxonomy" id="2527996"/>
    <lineage>
        <taxon>Bacteria</taxon>
        <taxon>Pseudomonadati</taxon>
        <taxon>Planctomycetota</taxon>
        <taxon>Planctomycetia</taxon>
        <taxon>Planctomycetales</taxon>
        <taxon>Planctomycetaceae</taxon>
        <taxon>Crateriforma</taxon>
    </lineage>
</organism>
<feature type="domain" description="Sulfatase N-terminal" evidence="5">
    <location>
        <begin position="23"/>
        <end position="374"/>
    </location>
</feature>
<dbReference type="AlphaFoldDB" id="A0A5C5Y083"/>
<dbReference type="GO" id="GO:0004065">
    <property type="term" value="F:arylsulfatase activity"/>
    <property type="evidence" value="ECO:0007669"/>
    <property type="project" value="UniProtKB-EC"/>
</dbReference>
<dbReference type="Pfam" id="PF00884">
    <property type="entry name" value="Sulfatase"/>
    <property type="match status" value="1"/>
</dbReference>
<accession>A0A5C5Y083</accession>
<dbReference type="PANTHER" id="PTHR42693">
    <property type="entry name" value="ARYLSULFATASE FAMILY MEMBER"/>
    <property type="match status" value="1"/>
</dbReference>
<dbReference type="Proteomes" id="UP000317238">
    <property type="component" value="Unassembled WGS sequence"/>
</dbReference>
<comment type="caution">
    <text evidence="6">The sequence shown here is derived from an EMBL/GenBank/DDBJ whole genome shotgun (WGS) entry which is preliminary data.</text>
</comment>
<keyword evidence="4" id="KW-0106">Calcium</keyword>
<dbReference type="InterPro" id="IPR024607">
    <property type="entry name" value="Sulfatase_CS"/>
</dbReference>
<dbReference type="EC" id="3.1.6.1" evidence="6"/>
<dbReference type="EMBL" id="SJPL01000001">
    <property type="protein sequence ID" value="TWT68239.1"/>
    <property type="molecule type" value="Genomic_DNA"/>
</dbReference>
<comment type="similarity">
    <text evidence="1">Belongs to the sulfatase family.</text>
</comment>
<dbReference type="InterPro" id="IPR017850">
    <property type="entry name" value="Alkaline_phosphatase_core_sf"/>
</dbReference>